<dbReference type="EMBL" id="SNXS01000003">
    <property type="protein sequence ID" value="TDP71569.1"/>
    <property type="molecule type" value="Genomic_DNA"/>
</dbReference>
<dbReference type="InterPro" id="IPR001789">
    <property type="entry name" value="Sig_transdc_resp-reg_receiver"/>
</dbReference>
<dbReference type="Gene3D" id="1.10.287.130">
    <property type="match status" value="1"/>
</dbReference>
<dbReference type="PROSITE" id="PS50109">
    <property type="entry name" value="HIS_KIN"/>
    <property type="match status" value="1"/>
</dbReference>
<dbReference type="PRINTS" id="PR00344">
    <property type="entry name" value="BCTRLSENSOR"/>
</dbReference>
<dbReference type="Pfam" id="PF02518">
    <property type="entry name" value="HATPase_c"/>
    <property type="match status" value="1"/>
</dbReference>
<feature type="domain" description="Response regulatory" evidence="9">
    <location>
        <begin position="628"/>
        <end position="745"/>
    </location>
</feature>
<accession>A0A4R6QM51</accession>
<proteinExistence type="predicted"/>
<dbReference type="CDD" id="cd00156">
    <property type="entry name" value="REC"/>
    <property type="match status" value="1"/>
</dbReference>
<evidence type="ECO:0000313" key="10">
    <source>
        <dbReference type="EMBL" id="TDP71569.1"/>
    </source>
</evidence>
<keyword evidence="4" id="KW-0808">Transferase</keyword>
<dbReference type="InterPro" id="IPR004358">
    <property type="entry name" value="Sig_transdc_His_kin-like_C"/>
</dbReference>
<dbReference type="InParanoid" id="A0A4R6QM51"/>
<evidence type="ECO:0000259" key="8">
    <source>
        <dbReference type="PROSITE" id="PS50109"/>
    </source>
</evidence>
<dbReference type="SMART" id="SM00387">
    <property type="entry name" value="HATPase_c"/>
    <property type="match status" value="1"/>
</dbReference>
<dbReference type="InterPro" id="IPR003594">
    <property type="entry name" value="HATPase_dom"/>
</dbReference>
<dbReference type="AlphaFoldDB" id="A0A4R6QM51"/>
<evidence type="ECO:0000313" key="11">
    <source>
        <dbReference type="Proteomes" id="UP000295361"/>
    </source>
</evidence>
<evidence type="ECO:0000256" key="3">
    <source>
        <dbReference type="ARBA" id="ARBA00022553"/>
    </source>
</evidence>
<name>A0A4R6QM51_9BURK</name>
<dbReference type="SUPFAM" id="SSF52172">
    <property type="entry name" value="CheY-like"/>
    <property type="match status" value="1"/>
</dbReference>
<protein>
    <recommendedName>
        <fullName evidence="2">histidine kinase</fullName>
        <ecNumber evidence="2">2.7.13.3</ecNumber>
    </recommendedName>
</protein>
<dbReference type="InterPro" id="IPR011006">
    <property type="entry name" value="CheY-like_superfamily"/>
</dbReference>
<dbReference type="GO" id="GO:0009927">
    <property type="term" value="F:histidine phosphotransfer kinase activity"/>
    <property type="evidence" value="ECO:0007669"/>
    <property type="project" value="TreeGrafter"/>
</dbReference>
<keyword evidence="7" id="KW-0472">Membrane</keyword>
<evidence type="ECO:0000256" key="7">
    <source>
        <dbReference type="SAM" id="Phobius"/>
    </source>
</evidence>
<dbReference type="PANTHER" id="PTHR43047:SF72">
    <property type="entry name" value="OSMOSENSING HISTIDINE PROTEIN KINASE SLN1"/>
    <property type="match status" value="1"/>
</dbReference>
<dbReference type="PANTHER" id="PTHR43047">
    <property type="entry name" value="TWO-COMPONENT HISTIDINE PROTEIN KINASE"/>
    <property type="match status" value="1"/>
</dbReference>
<dbReference type="InterPro" id="IPR003661">
    <property type="entry name" value="HisK_dim/P_dom"/>
</dbReference>
<dbReference type="PROSITE" id="PS50110">
    <property type="entry name" value="RESPONSE_REGULATORY"/>
    <property type="match status" value="1"/>
</dbReference>
<reference evidence="10 11" key="1">
    <citation type="submission" date="2019-03" db="EMBL/GenBank/DDBJ databases">
        <title>Genomic Encyclopedia of Type Strains, Phase IV (KMG-IV): sequencing the most valuable type-strain genomes for metagenomic binning, comparative biology and taxonomic classification.</title>
        <authorList>
            <person name="Goeker M."/>
        </authorList>
    </citation>
    <scope>NUCLEOTIDE SEQUENCE [LARGE SCALE GENOMIC DNA]</scope>
    <source>
        <strain evidence="10 11">DSM 16998</strain>
    </source>
</reference>
<evidence type="ECO:0000256" key="2">
    <source>
        <dbReference type="ARBA" id="ARBA00012438"/>
    </source>
</evidence>
<dbReference type="CDD" id="cd00082">
    <property type="entry name" value="HisKA"/>
    <property type="match status" value="1"/>
</dbReference>
<comment type="catalytic activity">
    <reaction evidence="1">
        <text>ATP + protein L-histidine = ADP + protein N-phospho-L-histidine.</text>
        <dbReference type="EC" id="2.7.13.3"/>
    </reaction>
</comment>
<comment type="caution">
    <text evidence="10">The sequence shown here is derived from an EMBL/GenBank/DDBJ whole genome shotgun (WGS) entry which is preliminary data.</text>
</comment>
<dbReference type="OrthoDB" id="8579121at2"/>
<dbReference type="SMART" id="SM00388">
    <property type="entry name" value="HisKA"/>
    <property type="match status" value="1"/>
</dbReference>
<dbReference type="Gene3D" id="3.40.50.2300">
    <property type="match status" value="1"/>
</dbReference>
<feature type="transmembrane region" description="Helical" evidence="7">
    <location>
        <begin position="12"/>
        <end position="33"/>
    </location>
</feature>
<gene>
    <name evidence="10" type="ORF">DES47_103550</name>
</gene>
<evidence type="ECO:0000259" key="9">
    <source>
        <dbReference type="PROSITE" id="PS50110"/>
    </source>
</evidence>
<dbReference type="SMART" id="SM00448">
    <property type="entry name" value="REC"/>
    <property type="match status" value="1"/>
</dbReference>
<dbReference type="SUPFAM" id="SSF55785">
    <property type="entry name" value="PYP-like sensor domain (PAS domain)"/>
    <property type="match status" value="1"/>
</dbReference>
<dbReference type="Pfam" id="PF13188">
    <property type="entry name" value="PAS_8"/>
    <property type="match status" value="1"/>
</dbReference>
<dbReference type="SUPFAM" id="SSF47384">
    <property type="entry name" value="Homodimeric domain of signal transducing histidine kinase"/>
    <property type="match status" value="1"/>
</dbReference>
<dbReference type="Gene3D" id="3.30.450.20">
    <property type="entry name" value="PAS domain"/>
    <property type="match status" value="1"/>
</dbReference>
<keyword evidence="7" id="KW-1133">Transmembrane helix</keyword>
<dbReference type="InterPro" id="IPR005467">
    <property type="entry name" value="His_kinase_dom"/>
</dbReference>
<dbReference type="EC" id="2.7.13.3" evidence="2"/>
<keyword evidence="3 6" id="KW-0597">Phosphoprotein</keyword>
<dbReference type="Pfam" id="PF00512">
    <property type="entry name" value="HisKA"/>
    <property type="match status" value="1"/>
</dbReference>
<evidence type="ECO:0000256" key="6">
    <source>
        <dbReference type="PROSITE-ProRule" id="PRU00169"/>
    </source>
</evidence>
<dbReference type="GO" id="GO:0005886">
    <property type="term" value="C:plasma membrane"/>
    <property type="evidence" value="ECO:0007669"/>
    <property type="project" value="TreeGrafter"/>
</dbReference>
<keyword evidence="11" id="KW-1185">Reference proteome</keyword>
<evidence type="ECO:0000256" key="1">
    <source>
        <dbReference type="ARBA" id="ARBA00000085"/>
    </source>
</evidence>
<keyword evidence="5 10" id="KW-0418">Kinase</keyword>
<feature type="modified residue" description="4-aspartylphosphate" evidence="6">
    <location>
        <position position="678"/>
    </location>
</feature>
<dbReference type="GO" id="GO:0000155">
    <property type="term" value="F:phosphorelay sensor kinase activity"/>
    <property type="evidence" value="ECO:0007669"/>
    <property type="project" value="InterPro"/>
</dbReference>
<dbReference type="Proteomes" id="UP000295361">
    <property type="component" value="Unassembled WGS sequence"/>
</dbReference>
<dbReference type="InterPro" id="IPR036890">
    <property type="entry name" value="HATPase_C_sf"/>
</dbReference>
<dbReference type="SUPFAM" id="SSF55874">
    <property type="entry name" value="ATPase domain of HSP90 chaperone/DNA topoisomerase II/histidine kinase"/>
    <property type="match status" value="1"/>
</dbReference>
<sequence length="752" mass="81667">MQRIASSLVTRMFVAVAAFSALIFVVVGALEVWRERVQLTEAARRASDSALSLSASPIALALWNYDTMALELQARNLTRDGAIVRVEVLSEDGSPVVDLKREGQGLPAATQVRELELSAPARTREGVQRIGRLRVSESFDAIDAQIMRRTLARLPLELLKVLAIALGILLLLHRLVTLRLSALVEQLRSIKLDDPSARVQIAGGVQGDSDEIIELATAVNKFQHDRALEMARRREAEQRLLEGLHERSVILSSLRDGVLALDQYLQIRFANAAAARLLGCRNLEGQALNGLAQVSVEAPDVDLAEWLSSRQIPEQRQYMQRLRLQPREAPAFDALLQANTLLGAPEVAWILVISDISEEVRGLAAERARERAEASNRAKSEFLSRMSHELRTPLNAIVGFAQSLERDPLLREDPQRLERIQLITRAGWHLAGMIGDVLELSRIESGQVKLTPGPVDLPALISDAIAFVSADAQREHVTLALHAPADLSQTLGYAQADPMRLEQVLVNLLSNAVKYNRPGGRVDVNVLAGAPGTVEIRVRDTGLGLSTQQLANLYQSFNRLGREDSGKAGTGIGLVVTRTLVELMQGQISVSSAPGVGTEFCVTLPLSSDTPLQPLPLPELLPAYGPKKVLYIEDDPVNATVMQALLSKRPGITLQICTTVRDGLAALRQATPDLLLLDMQLPDGSGLDVLQALRHEHLAPGLPVLMVSADVMDDSVGAALSAGARSYITKPLDFEQVLSEVDGLLRETSAAA</sequence>
<organism evidence="10 11">
    <name type="scientific">Roseateles toxinivorans</name>
    <dbReference type="NCBI Taxonomy" id="270368"/>
    <lineage>
        <taxon>Bacteria</taxon>
        <taxon>Pseudomonadati</taxon>
        <taxon>Pseudomonadota</taxon>
        <taxon>Betaproteobacteria</taxon>
        <taxon>Burkholderiales</taxon>
        <taxon>Sphaerotilaceae</taxon>
        <taxon>Roseateles</taxon>
    </lineage>
</organism>
<dbReference type="Gene3D" id="3.30.565.10">
    <property type="entry name" value="Histidine kinase-like ATPase, C-terminal domain"/>
    <property type="match status" value="1"/>
</dbReference>
<dbReference type="InterPro" id="IPR000014">
    <property type="entry name" value="PAS"/>
</dbReference>
<dbReference type="RefSeq" id="WP_133701338.1">
    <property type="nucleotide sequence ID" value="NZ_SNXS01000003.1"/>
</dbReference>
<dbReference type="InterPro" id="IPR035965">
    <property type="entry name" value="PAS-like_dom_sf"/>
</dbReference>
<keyword evidence="7" id="KW-0812">Transmembrane</keyword>
<evidence type="ECO:0000256" key="5">
    <source>
        <dbReference type="ARBA" id="ARBA00022777"/>
    </source>
</evidence>
<dbReference type="Pfam" id="PF00072">
    <property type="entry name" value="Response_reg"/>
    <property type="match status" value="1"/>
</dbReference>
<evidence type="ECO:0000256" key="4">
    <source>
        <dbReference type="ARBA" id="ARBA00022679"/>
    </source>
</evidence>
<feature type="domain" description="Histidine kinase" evidence="8">
    <location>
        <begin position="385"/>
        <end position="608"/>
    </location>
</feature>
<dbReference type="InterPro" id="IPR036097">
    <property type="entry name" value="HisK_dim/P_sf"/>
</dbReference>